<feature type="transmembrane region" description="Helical" evidence="2">
    <location>
        <begin position="93"/>
        <end position="112"/>
    </location>
</feature>
<evidence type="ECO:0000313" key="5">
    <source>
        <dbReference type="Proteomes" id="UP000239814"/>
    </source>
</evidence>
<evidence type="ECO:0000313" key="4">
    <source>
        <dbReference type="EMBL" id="AVM01355.1"/>
    </source>
</evidence>
<dbReference type="KEGG" id="git:C6V83_15005"/>
<feature type="transmembrane region" description="Helical" evidence="2">
    <location>
        <begin position="135"/>
        <end position="156"/>
    </location>
</feature>
<protein>
    <recommendedName>
        <fullName evidence="3">DUF6542 domain-containing protein</fullName>
    </recommendedName>
</protein>
<feature type="compositionally biased region" description="Polar residues" evidence="1">
    <location>
        <begin position="230"/>
        <end position="243"/>
    </location>
</feature>
<dbReference type="EMBL" id="CP027433">
    <property type="protein sequence ID" value="AVM01355.1"/>
    <property type="molecule type" value="Genomic_DNA"/>
</dbReference>
<evidence type="ECO:0000256" key="2">
    <source>
        <dbReference type="SAM" id="Phobius"/>
    </source>
</evidence>
<dbReference type="AlphaFoldDB" id="A0A2S0KI47"/>
<feature type="domain" description="DUF6542" evidence="3">
    <location>
        <begin position="34"/>
        <end position="158"/>
    </location>
</feature>
<name>A0A2S0KI47_9ACTN</name>
<evidence type="ECO:0000259" key="3">
    <source>
        <dbReference type="Pfam" id="PF20177"/>
    </source>
</evidence>
<dbReference type="Pfam" id="PF20177">
    <property type="entry name" value="DUF6542"/>
    <property type="match status" value="1"/>
</dbReference>
<dbReference type="RefSeq" id="WP_105943063.1">
    <property type="nucleotide sequence ID" value="NZ_CP027433.1"/>
</dbReference>
<sequence length="427" mass="44549">MASDNSRRAARFGRLSTDAPVPADQQSVIPGVPGVPWWGAVLIAAVLTAIGATIDALANSSLGLVYNLFFLFGCVIAALAVRRRALFTAAVQPPLVSVFIGLTALWGLAQAASTNNKPQGMRQVVLNVALPFSNLFPWIAGVFLVTLLIVLVRWFVTRDAAATKNVPGKGTRSAGAKKATPATSKKPKATRNASSTKTSTKNVSTKSKAAEKTKKLGTAPAAKRAATKSGAKSGTAKSGTAQPATAKPAARKAESGTSDSRRRAAPRPAQTDAGEPHTENAPAGNRRPARRPAAGERSRADQARPAESRAERPRPAEQPRPADPRSGDPRPGEPSPDSPRAESARAEQSGDPGQSPQRASAGRPAASASRPVRKAPTVVGQATERPVRRAAPQVIPPRPATDRPRRTAGQSLREQGAVEDLTLGLDD</sequence>
<dbReference type="OrthoDB" id="5192877at2"/>
<keyword evidence="2" id="KW-0472">Membrane</keyword>
<proteinExistence type="predicted"/>
<feature type="transmembrane region" description="Helical" evidence="2">
    <location>
        <begin position="64"/>
        <end position="81"/>
    </location>
</feature>
<keyword evidence="2" id="KW-1133">Transmembrane helix</keyword>
<feature type="compositionally biased region" description="Low complexity" evidence="1">
    <location>
        <begin position="173"/>
        <end position="207"/>
    </location>
</feature>
<feature type="compositionally biased region" description="Basic and acidic residues" evidence="1">
    <location>
        <begin position="293"/>
        <end position="331"/>
    </location>
</feature>
<keyword evidence="5" id="KW-1185">Reference proteome</keyword>
<accession>A0A2S0KI47</accession>
<feature type="compositionally biased region" description="Low complexity" evidence="1">
    <location>
        <begin position="355"/>
        <end position="376"/>
    </location>
</feature>
<feature type="compositionally biased region" description="Basic and acidic residues" evidence="1">
    <location>
        <begin position="251"/>
        <end position="262"/>
    </location>
</feature>
<feature type="region of interest" description="Disordered" evidence="1">
    <location>
        <begin position="164"/>
        <end position="427"/>
    </location>
</feature>
<evidence type="ECO:0000256" key="1">
    <source>
        <dbReference type="SAM" id="MobiDB-lite"/>
    </source>
</evidence>
<keyword evidence="2" id="KW-0812">Transmembrane</keyword>
<feature type="transmembrane region" description="Helical" evidence="2">
    <location>
        <begin position="35"/>
        <end position="58"/>
    </location>
</feature>
<dbReference type="InterPro" id="IPR046672">
    <property type="entry name" value="DUF6542"/>
</dbReference>
<gene>
    <name evidence="4" type="ORF">C6V83_15005</name>
</gene>
<reference evidence="4 5" key="1">
    <citation type="submission" date="2018-03" db="EMBL/GenBank/DDBJ databases">
        <title>Characteristics and genome of n-alkane degrading marine bacteria Gordonia iterans isolated from crude oil contaminated in Tae-an, South Korea.</title>
        <authorList>
            <person name="Lee S.-S."/>
            <person name="Kim H."/>
        </authorList>
    </citation>
    <scope>NUCLEOTIDE SEQUENCE [LARGE SCALE GENOMIC DNA]</scope>
    <source>
        <strain evidence="4 5">Co17</strain>
    </source>
</reference>
<organism evidence="4 5">
    <name type="scientific">Gordonia iterans</name>
    <dbReference type="NCBI Taxonomy" id="1004901"/>
    <lineage>
        <taxon>Bacteria</taxon>
        <taxon>Bacillati</taxon>
        <taxon>Actinomycetota</taxon>
        <taxon>Actinomycetes</taxon>
        <taxon>Mycobacteriales</taxon>
        <taxon>Gordoniaceae</taxon>
        <taxon>Gordonia</taxon>
    </lineage>
</organism>
<dbReference type="Proteomes" id="UP000239814">
    <property type="component" value="Chromosome"/>
</dbReference>